<organism evidence="2">
    <name type="scientific">Mycobacterium xenopi 4042</name>
    <dbReference type="NCBI Taxonomy" id="1299334"/>
    <lineage>
        <taxon>Bacteria</taxon>
        <taxon>Bacillati</taxon>
        <taxon>Actinomycetota</taxon>
        <taxon>Actinomycetes</taxon>
        <taxon>Mycobacteriales</taxon>
        <taxon>Mycobacteriaceae</taxon>
        <taxon>Mycobacterium</taxon>
    </lineage>
</organism>
<evidence type="ECO:0008006" key="3">
    <source>
        <dbReference type="Google" id="ProtNLM"/>
    </source>
</evidence>
<feature type="compositionally biased region" description="Basic residues" evidence="1">
    <location>
        <begin position="286"/>
        <end position="298"/>
    </location>
</feature>
<dbReference type="PATRIC" id="fig|1299334.3.peg.3301"/>
<dbReference type="InterPro" id="IPR022183">
    <property type="entry name" value="DUF3710"/>
</dbReference>
<reference evidence="2" key="1">
    <citation type="submission" date="2014-01" db="EMBL/GenBank/DDBJ databases">
        <authorList>
            <person name="Brown-Elliot B."/>
            <person name="Wallace R."/>
            <person name="Lenaerts A."/>
            <person name="Ordway D."/>
            <person name="DeGroote M.A."/>
            <person name="Parker T."/>
            <person name="Sizemore C."/>
            <person name="Tallon L.J."/>
            <person name="Sadzewicz L.K."/>
            <person name="Sengamalay N."/>
            <person name="Fraser C.M."/>
            <person name="Hine E."/>
            <person name="Shefchek K.A."/>
            <person name="Das S.P."/>
            <person name="Tettelin H."/>
        </authorList>
    </citation>
    <scope>NUCLEOTIDE SEQUENCE [LARGE SCALE GENOMIC DNA]</scope>
    <source>
        <strain evidence="2">4042</strain>
    </source>
</reference>
<dbReference type="AlphaFoldDB" id="X8CDT5"/>
<feature type="region of interest" description="Disordered" evidence="1">
    <location>
        <begin position="1"/>
        <end position="46"/>
    </location>
</feature>
<sequence length="516" mass="54929">MAFGKRRSKTANSDGVVEPEPTTAPPQSEAVEPGPSEELTGPFDIEDFDDPADAELARLDLGSVLIPMPAAGQVQVELTEAGVPSAVWVVTPNGRFTIAAYAAPKTGGLWREVAAELAESLRKDSVKVSIQDGPWGREVVGVAAGAVRFIGVDGYRWMIRCVVNGSHETVDALTEEARAALTDTVVRRGNTPLPVRTPLPIQLPEPMAAQLREAAAAQQAAAQQPAAPQQGRGAAPAARRCNSCAAAPAADPTASTGRRARPGRPRPKWRARRRFDPGSLSATPRAARHGPIRHRRRAGGWGRPWQRPPPAVQPAGQFGAGRRDIAGRFLHRVGQLRPLAQPRPANSSPSQRGLDARICAVAATNPSRRSCCAECRAASAAVPSPAPGPCGQRRHHRDRAIGISQCPGGRHRRTDRHPPTTIGPWRAAVSMAARYPSTRRLGCGRWLAPPHRPRAAAAERPRDVVVVGAGPGQQHGPDAAQIHSHARYCLAITGTPTNPGECVALGNQQVYGVRWH</sequence>
<feature type="compositionally biased region" description="Basic residues" evidence="1">
    <location>
        <begin position="258"/>
        <end position="273"/>
    </location>
</feature>
<dbReference type="Pfam" id="PF12502">
    <property type="entry name" value="DUF3710"/>
    <property type="match status" value="1"/>
</dbReference>
<proteinExistence type="predicted"/>
<evidence type="ECO:0000256" key="1">
    <source>
        <dbReference type="SAM" id="MobiDB-lite"/>
    </source>
</evidence>
<protein>
    <recommendedName>
        <fullName evidence="3">DUF3710 domain-containing protein</fullName>
    </recommendedName>
</protein>
<evidence type="ECO:0000313" key="2">
    <source>
        <dbReference type="EMBL" id="EUA54547.1"/>
    </source>
</evidence>
<name>X8CDT5_MYCXE</name>
<feature type="region of interest" description="Disordered" evidence="1">
    <location>
        <begin position="212"/>
        <end position="318"/>
    </location>
</feature>
<feature type="compositionally biased region" description="Low complexity" evidence="1">
    <location>
        <begin position="212"/>
        <end position="257"/>
    </location>
</feature>
<dbReference type="EMBL" id="JAOB01000032">
    <property type="protein sequence ID" value="EUA54547.1"/>
    <property type="molecule type" value="Genomic_DNA"/>
</dbReference>
<comment type="caution">
    <text evidence="2">The sequence shown here is derived from an EMBL/GenBank/DDBJ whole genome shotgun (WGS) entry which is preliminary data.</text>
</comment>
<accession>X8CDT5</accession>
<gene>
    <name evidence="2" type="ORF">I553_1491</name>
</gene>